<dbReference type="OrthoDB" id="2275774at2759"/>
<feature type="compositionally biased region" description="Polar residues" evidence="1">
    <location>
        <begin position="184"/>
        <end position="194"/>
    </location>
</feature>
<reference evidence="2 3" key="1">
    <citation type="journal article" date="2019" name="Environ. Microbiol.">
        <title>At the nexus of three kingdoms: the genome of the mycorrhizal fungus Gigaspora margarita provides insights into plant, endobacterial and fungal interactions.</title>
        <authorList>
            <person name="Venice F."/>
            <person name="Ghignone S."/>
            <person name="Salvioli di Fossalunga A."/>
            <person name="Amselem J."/>
            <person name="Novero M."/>
            <person name="Xianan X."/>
            <person name="Sedzielewska Toro K."/>
            <person name="Morin E."/>
            <person name="Lipzen A."/>
            <person name="Grigoriev I.V."/>
            <person name="Henrissat B."/>
            <person name="Martin F.M."/>
            <person name="Bonfante P."/>
        </authorList>
    </citation>
    <scope>NUCLEOTIDE SEQUENCE [LARGE SCALE GENOMIC DNA]</scope>
    <source>
        <strain evidence="2 3">BEG34</strain>
    </source>
</reference>
<organism evidence="2 3">
    <name type="scientific">Gigaspora margarita</name>
    <dbReference type="NCBI Taxonomy" id="4874"/>
    <lineage>
        <taxon>Eukaryota</taxon>
        <taxon>Fungi</taxon>
        <taxon>Fungi incertae sedis</taxon>
        <taxon>Mucoromycota</taxon>
        <taxon>Glomeromycotina</taxon>
        <taxon>Glomeromycetes</taxon>
        <taxon>Diversisporales</taxon>
        <taxon>Gigasporaceae</taxon>
        <taxon>Gigaspora</taxon>
    </lineage>
</organism>
<proteinExistence type="predicted"/>
<dbReference type="EMBL" id="WTPW01000340">
    <property type="protein sequence ID" value="KAF0521039.1"/>
    <property type="molecule type" value="Genomic_DNA"/>
</dbReference>
<feature type="region of interest" description="Disordered" evidence="1">
    <location>
        <begin position="184"/>
        <end position="212"/>
    </location>
</feature>
<keyword evidence="3" id="KW-1185">Reference proteome</keyword>
<protein>
    <submittedName>
        <fullName evidence="2">Putative ribonuclease t2 family protein</fullName>
    </submittedName>
</protein>
<evidence type="ECO:0000313" key="2">
    <source>
        <dbReference type="EMBL" id="KAF0521039.1"/>
    </source>
</evidence>
<comment type="caution">
    <text evidence="2">The sequence shown here is derived from an EMBL/GenBank/DDBJ whole genome shotgun (WGS) entry which is preliminary data.</text>
</comment>
<accession>A0A8H4EMW0</accession>
<evidence type="ECO:0000313" key="3">
    <source>
        <dbReference type="Proteomes" id="UP000439903"/>
    </source>
</evidence>
<evidence type="ECO:0000256" key="1">
    <source>
        <dbReference type="SAM" id="MobiDB-lite"/>
    </source>
</evidence>
<name>A0A8H4EMW0_GIGMA</name>
<dbReference type="AlphaFoldDB" id="A0A8H4EMW0"/>
<dbReference type="Proteomes" id="UP000439903">
    <property type="component" value="Unassembled WGS sequence"/>
</dbReference>
<gene>
    <name evidence="2" type="ORF">F8M41_015968</name>
</gene>
<sequence>MSINSFNSINQRPSTTSTTSVSTTNVILDYLLYLSINTRLEQAKNDLQYMTEEQLPFYRKEGQDVKSIVEGLLQSHRTHESSIRLPLSLKHRLYLCQLLYLVFDRSLISSTTSFPIKSTRFPYQNSFTNPTYSQLTSPSSPSSIFQKQKSSKLPANLLKYEKHFKNPLLSRCRKHRLSICNKCSQHPDNSSTIPPWSRRRSTPPKPIPSRKTAPGLIDAIPVFINTSAITYRIANEQLDFDNDSSLVKPLWYDLLLDLLTQAAIECYFCDSYSSIDTLLEIFSYGDIDPSDYHSDDSESDDDEDSHFAANRADDYLLWQRTPYLDEFRQKKKARMEEFLNVKGKLEQHFENLAQKYPIHDLEIEMYNYCSKINSTYMKLPELITLHKASTNPDFPVELFHIPGKYNGGINIPMSDDDLDDDLNVQISDSSNHCEDGQKKHHILEDNDIKQLKKRKNLS</sequence>